<evidence type="ECO:0000256" key="2">
    <source>
        <dbReference type="SAM" id="MobiDB-lite"/>
    </source>
</evidence>
<feature type="chain" id="PRO_5012144965" evidence="3">
    <location>
        <begin position="30"/>
        <end position="634"/>
    </location>
</feature>
<evidence type="ECO:0000313" key="5">
    <source>
        <dbReference type="EMBL" id="SMC24375.1"/>
    </source>
</evidence>
<dbReference type="GO" id="GO:0005975">
    <property type="term" value="P:carbohydrate metabolic process"/>
    <property type="evidence" value="ECO:0007669"/>
    <property type="project" value="InterPro"/>
</dbReference>
<dbReference type="PANTHER" id="PTHR42976:SF1">
    <property type="entry name" value="GH18 DOMAIN-CONTAINING PROTEIN-RELATED"/>
    <property type="match status" value="1"/>
</dbReference>
<protein>
    <submittedName>
        <fullName evidence="5">Carbohydrate binding domain-containing protein</fullName>
    </submittedName>
</protein>
<evidence type="ECO:0000313" key="6">
    <source>
        <dbReference type="Proteomes" id="UP000192761"/>
    </source>
</evidence>
<dbReference type="InterPro" id="IPR017853">
    <property type="entry name" value="GH"/>
</dbReference>
<accession>A0A1W1XKB5</accession>
<dbReference type="RefSeq" id="WP_084090535.1">
    <property type="nucleotide sequence ID" value="NZ_FWXD01000009.1"/>
</dbReference>
<dbReference type="STRING" id="1121001.SAMN02745857_01883"/>
<sequence length="634" mass="65513">MTSRTSRRGHGKLALALLPALFAAHAAHAASYPAWQADTYYAAGTIVYYSGHDYKALVSQTDYASTGWNPTNASLWTDLGADTGSATPTPAPTATPKPTATPIPVTGTPTPTTKPTVTPTPVSGGCTAAAWNSSTAYNGGAQVSYNGHTYTAKWWTQGNIPSSSTGDGQPWTDNGVCGPTPTPTATPTVSPTPVGVTPPAATQLVAGTCPSDPALPVWTAGTSYASGQRVRPARDVSTFNVMYNGSTYPGVFVAAQAHTATAATEPTAGLPQGGWSKLTYNATYWAVGAMVPPPCAVPTPTPVATPTPTITPTVTPTPVSGTAPAFIYSPYKDVTVNTDWNTDMMRASVGSGKVQAVTADMPAKVDTLTWAFVTGECGSTAAVPSGENLAGMDPTTFVNTNVPLFTGSGKKYVVSTGGAAGVFSCGSDAGFAKFINHYYSANMIGVDFDIEAGQTQAQITDLVQRVIVAQKTWPNLRFSFTLATLAQSKSGSAVAVDLGASSPNPLGDMGKVVMSAIQAAGLKNYTVNLMTMDYGNPPSINLCVVSGSSCQMGQSAIQAAMNLHNFYNLPYSQIEVTPMILANDVGGENFSLSDADVVAAWVKANGLAGLHHWSYDRDQSGAAFSVRFATGLGL</sequence>
<evidence type="ECO:0000256" key="1">
    <source>
        <dbReference type="ARBA" id="ARBA00022801"/>
    </source>
</evidence>
<evidence type="ECO:0000256" key="3">
    <source>
        <dbReference type="SAM" id="SignalP"/>
    </source>
</evidence>
<keyword evidence="1" id="KW-0378">Hydrolase</keyword>
<dbReference type="AlphaFoldDB" id="A0A1W1XKB5"/>
<dbReference type="EMBL" id="FWXD01000009">
    <property type="protein sequence ID" value="SMC24375.1"/>
    <property type="molecule type" value="Genomic_DNA"/>
</dbReference>
<feature type="compositionally biased region" description="Low complexity" evidence="2">
    <location>
        <begin position="102"/>
        <end position="120"/>
    </location>
</feature>
<keyword evidence="6" id="KW-1185">Reference proteome</keyword>
<keyword evidence="3" id="KW-0732">Signal</keyword>
<dbReference type="InterPro" id="IPR003610">
    <property type="entry name" value="CBM5/12"/>
</dbReference>
<dbReference type="PANTHER" id="PTHR42976">
    <property type="entry name" value="BIFUNCTIONAL CHITINASE/LYSOZYME-RELATED"/>
    <property type="match status" value="1"/>
</dbReference>
<dbReference type="CDD" id="cd12214">
    <property type="entry name" value="ChiA1_BD"/>
    <property type="match status" value="1"/>
</dbReference>
<dbReference type="Gene3D" id="2.10.10.20">
    <property type="entry name" value="Carbohydrate-binding module superfamily 5/12"/>
    <property type="match status" value="3"/>
</dbReference>
<evidence type="ECO:0000259" key="4">
    <source>
        <dbReference type="SMART" id="SM00495"/>
    </source>
</evidence>
<feature type="region of interest" description="Disordered" evidence="2">
    <location>
        <begin position="79"/>
        <end position="120"/>
    </location>
</feature>
<dbReference type="Proteomes" id="UP000192761">
    <property type="component" value="Unassembled WGS sequence"/>
</dbReference>
<feature type="domain" description="Chitin-binding type-3" evidence="4">
    <location>
        <begin position="215"/>
        <end position="278"/>
    </location>
</feature>
<dbReference type="InterPro" id="IPR036573">
    <property type="entry name" value="CBM_sf_5/12"/>
</dbReference>
<dbReference type="CDD" id="cd12215">
    <property type="entry name" value="ChiC_BD"/>
    <property type="match status" value="1"/>
</dbReference>
<name>A0A1W1XKB5_9NEIS</name>
<gene>
    <name evidence="5" type="ORF">SAMN02745857_01883</name>
</gene>
<dbReference type="SUPFAM" id="SSF51445">
    <property type="entry name" value="(Trans)glycosidases"/>
    <property type="match status" value="1"/>
</dbReference>
<dbReference type="Gene3D" id="3.20.20.80">
    <property type="entry name" value="Glycosidases"/>
    <property type="match status" value="1"/>
</dbReference>
<dbReference type="GO" id="GO:0004553">
    <property type="term" value="F:hydrolase activity, hydrolyzing O-glycosyl compounds"/>
    <property type="evidence" value="ECO:0007669"/>
    <property type="project" value="InterPro"/>
</dbReference>
<reference evidence="5 6" key="1">
    <citation type="submission" date="2017-04" db="EMBL/GenBank/DDBJ databases">
        <authorList>
            <person name="Afonso C.L."/>
            <person name="Miller P.J."/>
            <person name="Scott M.A."/>
            <person name="Spackman E."/>
            <person name="Goraichik I."/>
            <person name="Dimitrov K.M."/>
            <person name="Suarez D.L."/>
            <person name="Swayne D.E."/>
        </authorList>
    </citation>
    <scope>NUCLEOTIDE SEQUENCE [LARGE SCALE GENOMIC DNA]</scope>
    <source>
        <strain evidence="5 6">DSM 23236</strain>
    </source>
</reference>
<proteinExistence type="predicted"/>
<dbReference type="SMART" id="SM00495">
    <property type="entry name" value="ChtBD3"/>
    <property type="match status" value="3"/>
</dbReference>
<organism evidence="5 6">
    <name type="scientific">Andreprevotia lacus DSM 23236</name>
    <dbReference type="NCBI Taxonomy" id="1121001"/>
    <lineage>
        <taxon>Bacteria</taxon>
        <taxon>Pseudomonadati</taxon>
        <taxon>Pseudomonadota</taxon>
        <taxon>Betaproteobacteria</taxon>
        <taxon>Neisseriales</taxon>
        <taxon>Chitinibacteraceae</taxon>
        <taxon>Andreprevotia</taxon>
    </lineage>
</organism>
<dbReference type="GO" id="GO:0005576">
    <property type="term" value="C:extracellular region"/>
    <property type="evidence" value="ECO:0007669"/>
    <property type="project" value="InterPro"/>
</dbReference>
<feature type="domain" description="Chitin-binding type-3" evidence="4">
    <location>
        <begin position="32"/>
        <end position="79"/>
    </location>
</feature>
<dbReference type="SUPFAM" id="SSF51055">
    <property type="entry name" value="Carbohydrate binding domain"/>
    <property type="match status" value="2"/>
</dbReference>
<dbReference type="OrthoDB" id="6018988at2"/>
<feature type="compositionally biased region" description="Pro residues" evidence="2">
    <location>
        <begin position="89"/>
        <end position="101"/>
    </location>
</feature>
<feature type="domain" description="Chitin-binding type-3" evidence="4">
    <location>
        <begin position="128"/>
        <end position="174"/>
    </location>
</feature>
<dbReference type="Pfam" id="PF02839">
    <property type="entry name" value="CBM_5_12"/>
    <property type="match status" value="2"/>
</dbReference>
<dbReference type="InterPro" id="IPR052750">
    <property type="entry name" value="GH18_Chitinase"/>
</dbReference>
<feature type="signal peptide" evidence="3">
    <location>
        <begin position="1"/>
        <end position="29"/>
    </location>
</feature>
<dbReference type="GO" id="GO:0030246">
    <property type="term" value="F:carbohydrate binding"/>
    <property type="evidence" value="ECO:0007669"/>
    <property type="project" value="InterPro"/>
</dbReference>